<dbReference type="PANTHER" id="PTHR11783">
    <property type="entry name" value="SULFOTRANSFERASE SULT"/>
    <property type="match status" value="1"/>
</dbReference>
<dbReference type="SUPFAM" id="SSF52540">
    <property type="entry name" value="P-loop containing nucleoside triphosphate hydrolases"/>
    <property type="match status" value="1"/>
</dbReference>
<feature type="domain" description="Sulfotransferase" evidence="3">
    <location>
        <begin position="13"/>
        <end position="247"/>
    </location>
</feature>
<evidence type="ECO:0000256" key="2">
    <source>
        <dbReference type="ARBA" id="ARBA00022679"/>
    </source>
</evidence>
<dbReference type="InterPro" id="IPR027417">
    <property type="entry name" value="P-loop_NTPase"/>
</dbReference>
<dbReference type="AlphaFoldDB" id="A0AAQ4FI75"/>
<evidence type="ECO:0000313" key="4">
    <source>
        <dbReference type="EMBL" id="KAK8786977.1"/>
    </source>
</evidence>
<gene>
    <name evidence="4" type="ORF">V5799_023248</name>
</gene>
<dbReference type="EMBL" id="JARKHS020002241">
    <property type="protein sequence ID" value="KAK8786977.1"/>
    <property type="molecule type" value="Genomic_DNA"/>
</dbReference>
<sequence length="258" mass="29782">MDAQDPEDQLELALRLPFLDMQGAEAAVYAPRPAAFKTHLPFHKVPYSPEAKYIYITRNPYDCCVSFFYHTRNNAPYRFNNGTFDEFFELFLQGKVDYGHYFDNVLSWYDRRNSPNVLFVTYEELKTGTEETVLKIATFIGEDVVEKLRNNHQLLQRILDNTSFESMKLKWGTSAKGPVVPLAKMLGMKSVRPELQKGLRNVAEFKKEPLAGDFIRKGQVGDWREHFSPGQILRMKEVIEKETTGTGLMDLWKGVDIP</sequence>
<dbReference type="Gene3D" id="3.40.50.300">
    <property type="entry name" value="P-loop containing nucleotide triphosphate hydrolases"/>
    <property type="match status" value="1"/>
</dbReference>
<keyword evidence="5" id="KW-1185">Reference proteome</keyword>
<name>A0AAQ4FI75_AMBAM</name>
<dbReference type="InterPro" id="IPR000863">
    <property type="entry name" value="Sulfotransferase_dom"/>
</dbReference>
<dbReference type="Proteomes" id="UP001321473">
    <property type="component" value="Unassembled WGS sequence"/>
</dbReference>
<dbReference type="Pfam" id="PF00685">
    <property type="entry name" value="Sulfotransfer_1"/>
    <property type="match status" value="1"/>
</dbReference>
<proteinExistence type="inferred from homology"/>
<accession>A0AAQ4FI75</accession>
<evidence type="ECO:0000256" key="1">
    <source>
        <dbReference type="ARBA" id="ARBA00005771"/>
    </source>
</evidence>
<comment type="caution">
    <text evidence="4">The sequence shown here is derived from an EMBL/GenBank/DDBJ whole genome shotgun (WGS) entry which is preliminary data.</text>
</comment>
<organism evidence="4 5">
    <name type="scientific">Amblyomma americanum</name>
    <name type="common">Lone star tick</name>
    <dbReference type="NCBI Taxonomy" id="6943"/>
    <lineage>
        <taxon>Eukaryota</taxon>
        <taxon>Metazoa</taxon>
        <taxon>Ecdysozoa</taxon>
        <taxon>Arthropoda</taxon>
        <taxon>Chelicerata</taxon>
        <taxon>Arachnida</taxon>
        <taxon>Acari</taxon>
        <taxon>Parasitiformes</taxon>
        <taxon>Ixodida</taxon>
        <taxon>Ixodoidea</taxon>
        <taxon>Ixodidae</taxon>
        <taxon>Amblyomminae</taxon>
        <taxon>Amblyomma</taxon>
    </lineage>
</organism>
<protein>
    <recommendedName>
        <fullName evidence="3">Sulfotransferase domain-containing protein</fullName>
    </recommendedName>
</protein>
<comment type="similarity">
    <text evidence="1">Belongs to the sulfotransferase 1 family.</text>
</comment>
<reference evidence="4 5" key="1">
    <citation type="journal article" date="2023" name="Arcadia Sci">
        <title>De novo assembly of a long-read Amblyomma americanum tick genome.</title>
        <authorList>
            <person name="Chou S."/>
            <person name="Poskanzer K.E."/>
            <person name="Rollins M."/>
            <person name="Thuy-Boun P.S."/>
        </authorList>
    </citation>
    <scope>NUCLEOTIDE SEQUENCE [LARGE SCALE GENOMIC DNA]</scope>
    <source>
        <strain evidence="4">F_SG_1</strain>
        <tissue evidence="4">Salivary glands</tissue>
    </source>
</reference>
<evidence type="ECO:0000313" key="5">
    <source>
        <dbReference type="Proteomes" id="UP001321473"/>
    </source>
</evidence>
<keyword evidence="2" id="KW-0808">Transferase</keyword>
<dbReference type="GO" id="GO:0008146">
    <property type="term" value="F:sulfotransferase activity"/>
    <property type="evidence" value="ECO:0007669"/>
    <property type="project" value="InterPro"/>
</dbReference>
<evidence type="ECO:0000259" key="3">
    <source>
        <dbReference type="Pfam" id="PF00685"/>
    </source>
</evidence>